<name>A0A8S3UH47_MYTED</name>
<feature type="region of interest" description="Disordered" evidence="1">
    <location>
        <begin position="60"/>
        <end position="113"/>
    </location>
</feature>
<proteinExistence type="predicted"/>
<protein>
    <submittedName>
        <fullName evidence="2">Uncharacterized protein</fullName>
    </submittedName>
</protein>
<feature type="compositionally biased region" description="Polar residues" evidence="1">
    <location>
        <begin position="60"/>
        <end position="78"/>
    </location>
</feature>
<sequence length="153" mass="17487">MDIQADLEFLSKQKEAAVAYAEYKAAMEDDESQHDAKSLQGIHKQDELDRTRQYVESHRNVTFNSQNFRDNPVHSNTHLGDHTSAPFIPSTHQDQMPVSGPVETHGTNDFSLTRQSRNDTLDHIPTSLFQPVDVDNNPSFERIFAFSIKKKIF</sequence>
<dbReference type="AlphaFoldDB" id="A0A8S3UH47"/>
<organism evidence="2 3">
    <name type="scientific">Mytilus edulis</name>
    <name type="common">Blue mussel</name>
    <dbReference type="NCBI Taxonomy" id="6550"/>
    <lineage>
        <taxon>Eukaryota</taxon>
        <taxon>Metazoa</taxon>
        <taxon>Spiralia</taxon>
        <taxon>Lophotrochozoa</taxon>
        <taxon>Mollusca</taxon>
        <taxon>Bivalvia</taxon>
        <taxon>Autobranchia</taxon>
        <taxon>Pteriomorphia</taxon>
        <taxon>Mytilida</taxon>
        <taxon>Mytiloidea</taxon>
        <taxon>Mytilidae</taxon>
        <taxon>Mytilinae</taxon>
        <taxon>Mytilus</taxon>
    </lineage>
</organism>
<evidence type="ECO:0000313" key="2">
    <source>
        <dbReference type="EMBL" id="CAG2241752.1"/>
    </source>
</evidence>
<keyword evidence="3" id="KW-1185">Reference proteome</keyword>
<dbReference type="EMBL" id="CAJPWZ010002594">
    <property type="protein sequence ID" value="CAG2241752.1"/>
    <property type="molecule type" value="Genomic_DNA"/>
</dbReference>
<gene>
    <name evidence="2" type="ORF">MEDL_53965</name>
</gene>
<evidence type="ECO:0000313" key="3">
    <source>
        <dbReference type="Proteomes" id="UP000683360"/>
    </source>
</evidence>
<dbReference type="Proteomes" id="UP000683360">
    <property type="component" value="Unassembled WGS sequence"/>
</dbReference>
<accession>A0A8S3UH47</accession>
<reference evidence="2" key="1">
    <citation type="submission" date="2021-03" db="EMBL/GenBank/DDBJ databases">
        <authorList>
            <person name="Bekaert M."/>
        </authorList>
    </citation>
    <scope>NUCLEOTIDE SEQUENCE</scope>
</reference>
<evidence type="ECO:0000256" key="1">
    <source>
        <dbReference type="SAM" id="MobiDB-lite"/>
    </source>
</evidence>
<comment type="caution">
    <text evidence="2">The sequence shown here is derived from an EMBL/GenBank/DDBJ whole genome shotgun (WGS) entry which is preliminary data.</text>
</comment>